<gene>
    <name evidence="1" type="ORF">ACFQS3_24820</name>
</gene>
<reference evidence="2" key="1">
    <citation type="journal article" date="2019" name="Int. J. Syst. Evol. Microbiol.">
        <title>The Global Catalogue of Microorganisms (GCM) 10K type strain sequencing project: providing services to taxonomists for standard genome sequencing and annotation.</title>
        <authorList>
            <consortium name="The Broad Institute Genomics Platform"/>
            <consortium name="The Broad Institute Genome Sequencing Center for Infectious Disease"/>
            <person name="Wu L."/>
            <person name="Ma J."/>
        </authorList>
    </citation>
    <scope>NUCLEOTIDE SEQUENCE [LARGE SCALE GENOMIC DNA]</scope>
    <source>
        <strain evidence="2">KACC 12634</strain>
    </source>
</reference>
<comment type="caution">
    <text evidence="1">The sequence shown here is derived from an EMBL/GenBank/DDBJ whole genome shotgun (WGS) entry which is preliminary data.</text>
</comment>
<sequence length="80" mass="8731">MIVLRMRMEQRSLLVEVWDDRTEPPAIPEPPSEEGGQVEGLAVGSVSKAWDYYLPGSGGRVVWAELHLPHSLGAATMGES</sequence>
<evidence type="ECO:0000313" key="2">
    <source>
        <dbReference type="Proteomes" id="UP001596470"/>
    </source>
</evidence>
<dbReference type="Proteomes" id="UP001596470">
    <property type="component" value="Unassembled WGS sequence"/>
</dbReference>
<evidence type="ECO:0000313" key="1">
    <source>
        <dbReference type="EMBL" id="MFC6960424.1"/>
    </source>
</evidence>
<accession>A0ABW2DGU3</accession>
<dbReference type="EMBL" id="JBHSYS010000006">
    <property type="protein sequence ID" value="MFC6960424.1"/>
    <property type="molecule type" value="Genomic_DNA"/>
</dbReference>
<organism evidence="1 2">
    <name type="scientific">Glycomyces mayteni</name>
    <dbReference type="NCBI Taxonomy" id="543887"/>
    <lineage>
        <taxon>Bacteria</taxon>
        <taxon>Bacillati</taxon>
        <taxon>Actinomycetota</taxon>
        <taxon>Actinomycetes</taxon>
        <taxon>Glycomycetales</taxon>
        <taxon>Glycomycetaceae</taxon>
        <taxon>Glycomyces</taxon>
    </lineage>
</organism>
<keyword evidence="2" id="KW-1185">Reference proteome</keyword>
<name>A0ABW2DGU3_9ACTN</name>
<dbReference type="RefSeq" id="WP_382356847.1">
    <property type="nucleotide sequence ID" value="NZ_JBHMBP010000006.1"/>
</dbReference>
<proteinExistence type="predicted"/>
<protein>
    <submittedName>
        <fullName evidence="1">Uncharacterized protein</fullName>
    </submittedName>
</protein>